<name>A0A2R7DUC3_LIMRT</name>
<dbReference type="AlphaFoldDB" id="A0A2R7DUC3"/>
<keyword evidence="1" id="KW-1133">Transmembrane helix</keyword>
<evidence type="ECO:0000313" key="3">
    <source>
        <dbReference type="EMBL" id="MDV8947171.1"/>
    </source>
</evidence>
<evidence type="ECO:0000313" key="5">
    <source>
        <dbReference type="Proteomes" id="UP000245980"/>
    </source>
</evidence>
<organism evidence="4 5">
    <name type="scientific">Limosilactobacillus reuteri</name>
    <name type="common">Lactobacillus reuteri</name>
    <dbReference type="NCBI Taxonomy" id="1598"/>
    <lineage>
        <taxon>Bacteria</taxon>
        <taxon>Bacillati</taxon>
        <taxon>Bacillota</taxon>
        <taxon>Bacilli</taxon>
        <taxon>Lactobacillales</taxon>
        <taxon>Lactobacillaceae</taxon>
        <taxon>Limosilactobacillus</taxon>
    </lineage>
</organism>
<dbReference type="Pfam" id="PF00563">
    <property type="entry name" value="EAL"/>
    <property type="match status" value="1"/>
</dbReference>
<evidence type="ECO:0000256" key="1">
    <source>
        <dbReference type="SAM" id="Phobius"/>
    </source>
</evidence>
<dbReference type="InterPro" id="IPR001633">
    <property type="entry name" value="EAL_dom"/>
</dbReference>
<comment type="caution">
    <text evidence="4">The sequence shown here is derived from an EMBL/GenBank/DDBJ whole genome shotgun (WGS) entry which is preliminary data.</text>
</comment>
<feature type="domain" description="EAL" evidence="2">
    <location>
        <begin position="79"/>
        <end position="260"/>
    </location>
</feature>
<dbReference type="Proteomes" id="UP001286376">
    <property type="component" value="Unassembled WGS sequence"/>
</dbReference>
<dbReference type="EMBL" id="JAOTNP010000040">
    <property type="protein sequence ID" value="MDV8947171.1"/>
    <property type="molecule type" value="Genomic_DNA"/>
</dbReference>
<reference evidence="4 5" key="1">
    <citation type="journal article" date="2018" name="Front. Microbiol.">
        <title>Comparative Genomics of the Herbivore Gut Symbiont Lactobacillus reuteri Reveals Genetic Diversity and Lifestyle Adaptation.</title>
        <authorList>
            <person name="Zhao J."/>
        </authorList>
    </citation>
    <scope>NUCLEOTIDE SEQUENCE [LARGE SCALE GENOMIC DNA]</scope>
    <source>
        <strain evidence="4 5">LR10</strain>
    </source>
</reference>
<accession>A0A2R7DUC3</accession>
<sequence>MASFETFLWWIFIIFTLICGGFCIEAHYRYKNKNGIDNEYKFSNKYKYFGQPVYDKQNKIHGYELLLREYNQHTNKWQLPRNVVDFPLSKIVSTIQEINPQLKDIANLSLNMTVSQITDFRAEYFFTWVLGTTNIKQLVIELDTNDIRRANIFKRKEILHMFKKLQHPQIKITIENVDSSKKTYNLLQQYFPYITYLKFNIHSFNKSANHWIDITLAQWQRRIAIFNIEMIVGKIEDINQVALVNQLNIPFRQGYAYGHPENHNHPSNGWFAHRL</sequence>
<keyword evidence="1" id="KW-0472">Membrane</keyword>
<dbReference type="InterPro" id="IPR035919">
    <property type="entry name" value="EAL_sf"/>
</dbReference>
<dbReference type="Proteomes" id="UP000245980">
    <property type="component" value="Unassembled WGS sequence"/>
</dbReference>
<evidence type="ECO:0000259" key="2">
    <source>
        <dbReference type="Pfam" id="PF00563"/>
    </source>
</evidence>
<feature type="transmembrane region" description="Helical" evidence="1">
    <location>
        <begin position="6"/>
        <end position="24"/>
    </location>
</feature>
<dbReference type="SUPFAM" id="SSF141868">
    <property type="entry name" value="EAL domain-like"/>
    <property type="match status" value="1"/>
</dbReference>
<reference evidence="4" key="2">
    <citation type="submission" date="2018-05" db="EMBL/GenBank/DDBJ databases">
        <authorList>
            <person name="Peng X.Y."/>
            <person name="Xu Y.F."/>
            <person name="Luo D."/>
            <person name="Yu J."/>
            <person name="Gu J.Y."/>
        </authorList>
    </citation>
    <scope>NUCLEOTIDE SEQUENCE</scope>
    <source>
        <strain evidence="4">LR10</strain>
    </source>
</reference>
<reference evidence="3 6" key="3">
    <citation type="journal article" date="2022" name="Front. Cell. Infect. Microbiol.">
        <title>The probiotic and immunomodulation effects of Limosilactobacillus reuteri RGW1 isolated from calf feces.</title>
        <authorList>
            <person name="Huang K."/>
            <person name="Shi W."/>
            <person name="Yang B."/>
            <person name="Wang J."/>
        </authorList>
    </citation>
    <scope>NUCLEOTIDE SEQUENCE [LARGE SCALE GENOMIC DNA]</scope>
    <source>
        <strain evidence="3 6">RGW1</strain>
    </source>
</reference>
<dbReference type="EMBL" id="QGHT01000035">
    <property type="protein sequence ID" value="PWT40816.1"/>
    <property type="molecule type" value="Genomic_DNA"/>
</dbReference>
<reference evidence="3" key="4">
    <citation type="submission" date="2022-08" db="EMBL/GenBank/DDBJ databases">
        <authorList>
            <person name="Huang K."/>
        </authorList>
    </citation>
    <scope>NUCLEOTIDE SEQUENCE</scope>
    <source>
        <strain evidence="3">RGW1</strain>
    </source>
</reference>
<evidence type="ECO:0000313" key="6">
    <source>
        <dbReference type="Proteomes" id="UP001286376"/>
    </source>
</evidence>
<gene>
    <name evidence="4" type="ORF">DKZ22_07920</name>
    <name evidence="3" type="ORF">NX099_07165</name>
</gene>
<protein>
    <submittedName>
        <fullName evidence="4">Diguanylate phosphodiesterase</fullName>
    </submittedName>
    <submittedName>
        <fullName evidence="3">EAL domain-containing protein</fullName>
    </submittedName>
</protein>
<evidence type="ECO:0000313" key="4">
    <source>
        <dbReference type="EMBL" id="PWT40816.1"/>
    </source>
</evidence>
<dbReference type="RefSeq" id="WP_003669409.1">
    <property type="nucleotide sequence ID" value="NZ_CP011024.1"/>
</dbReference>
<proteinExistence type="predicted"/>
<dbReference type="Gene3D" id="3.20.20.450">
    <property type="entry name" value="EAL domain"/>
    <property type="match status" value="1"/>
</dbReference>
<keyword evidence="1" id="KW-0812">Transmembrane</keyword>